<dbReference type="EMBL" id="CAADHB010000155">
    <property type="protein sequence ID" value="VFK80775.1"/>
    <property type="molecule type" value="Genomic_DNA"/>
</dbReference>
<reference evidence="1" key="1">
    <citation type="submission" date="2019-02" db="EMBL/GenBank/DDBJ databases">
        <authorList>
            <person name="Gruber-Vodicka R. H."/>
            <person name="Seah K. B. B."/>
        </authorList>
    </citation>
    <scope>NUCLEOTIDE SEQUENCE</scope>
    <source>
        <strain evidence="2">BECK_S127</strain>
        <strain evidence="1">BECK_S1321</strain>
    </source>
</reference>
<protein>
    <submittedName>
        <fullName evidence="1">Uncharacterized protein</fullName>
    </submittedName>
</protein>
<dbReference type="EMBL" id="CAADFR010000148">
    <property type="protein sequence ID" value="VFK43506.1"/>
    <property type="molecule type" value="Genomic_DNA"/>
</dbReference>
<evidence type="ECO:0000313" key="2">
    <source>
        <dbReference type="EMBL" id="VFK80775.1"/>
    </source>
</evidence>
<gene>
    <name evidence="2" type="ORF">BECKSD772D_GA0070982_11552</name>
    <name evidence="1" type="ORF">BECKSD772F_GA0070984_11484</name>
</gene>
<name>A0A450YPR8_9GAMM</name>
<evidence type="ECO:0000313" key="1">
    <source>
        <dbReference type="EMBL" id="VFK43506.1"/>
    </source>
</evidence>
<proteinExistence type="predicted"/>
<sequence length="107" mass="12419">MEWLLEAQRRAEDLGRGISFNSLGRSFAQGVGANRMRYIFHSLRVATKRTRRELSDRVRRRHDERPGYVTPVSGCKEAGYTARVDEKTCHLDRRKQKISRAAKNDTL</sequence>
<accession>A0A450YPR8</accession>
<organism evidence="1">
    <name type="scientific">Candidatus Kentrum sp. SD</name>
    <dbReference type="NCBI Taxonomy" id="2126332"/>
    <lineage>
        <taxon>Bacteria</taxon>
        <taxon>Pseudomonadati</taxon>
        <taxon>Pseudomonadota</taxon>
        <taxon>Gammaproteobacteria</taxon>
        <taxon>Candidatus Kentrum</taxon>
    </lineage>
</organism>
<dbReference type="AlphaFoldDB" id="A0A450YPR8"/>